<accession>A0A401ZEN5</accession>
<sequence length="248" mass="28314">MNSDYTDYSSDRERMLHARRVHTITDRFSMANTYLINEERMVVVDPGTELNVRQLQSYLQHFLHRPLQQIDLIVLTHLHPDHTSGVEMLRSICDAPVAASAVARNLIMQQRGELHSSSIAHLAEHILTGPLQHVDLFPPVYERQYKLVDIWLEDVEGLPGHPEWRVISSPGHTPDSLCLYNPFSQELLCGDTVITIQGGAPLLRGSANRRQLHETLRVLRSLQVHYLYPGHGRPILALHPLTNIDVEW</sequence>
<dbReference type="SMART" id="SM00849">
    <property type="entry name" value="Lactamase_B"/>
    <property type="match status" value="1"/>
</dbReference>
<dbReference type="EMBL" id="BIFQ01000001">
    <property type="protein sequence ID" value="GCE05306.1"/>
    <property type="molecule type" value="Genomic_DNA"/>
</dbReference>
<evidence type="ECO:0000313" key="2">
    <source>
        <dbReference type="EMBL" id="GCE05306.1"/>
    </source>
</evidence>
<keyword evidence="3" id="KW-1185">Reference proteome</keyword>
<dbReference type="InterPro" id="IPR036866">
    <property type="entry name" value="RibonucZ/Hydroxyglut_hydro"/>
</dbReference>
<organism evidence="2 3">
    <name type="scientific">Dictyobacter aurantiacus</name>
    <dbReference type="NCBI Taxonomy" id="1936993"/>
    <lineage>
        <taxon>Bacteria</taxon>
        <taxon>Bacillati</taxon>
        <taxon>Chloroflexota</taxon>
        <taxon>Ktedonobacteria</taxon>
        <taxon>Ktedonobacterales</taxon>
        <taxon>Dictyobacteraceae</taxon>
        <taxon>Dictyobacter</taxon>
    </lineage>
</organism>
<reference evidence="3" key="1">
    <citation type="submission" date="2018-12" db="EMBL/GenBank/DDBJ databases">
        <title>Tengunoibacter tsumagoiensis gen. nov., sp. nov., Dictyobacter kobayashii sp. nov., D. alpinus sp. nov., and D. joshuensis sp. nov. and description of Dictyobacteraceae fam. nov. within the order Ktedonobacterales isolated from Tengu-no-mugimeshi.</title>
        <authorList>
            <person name="Wang C.M."/>
            <person name="Zheng Y."/>
            <person name="Sakai Y."/>
            <person name="Toyoda A."/>
            <person name="Minakuchi Y."/>
            <person name="Abe K."/>
            <person name="Yokota A."/>
            <person name="Yabe S."/>
        </authorList>
    </citation>
    <scope>NUCLEOTIDE SEQUENCE [LARGE SCALE GENOMIC DNA]</scope>
    <source>
        <strain evidence="3">S-27</strain>
    </source>
</reference>
<dbReference type="InterPro" id="IPR001279">
    <property type="entry name" value="Metallo-B-lactamas"/>
</dbReference>
<dbReference type="Proteomes" id="UP000287224">
    <property type="component" value="Unassembled WGS sequence"/>
</dbReference>
<evidence type="ECO:0000259" key="1">
    <source>
        <dbReference type="SMART" id="SM00849"/>
    </source>
</evidence>
<dbReference type="PANTHER" id="PTHR23131:SF0">
    <property type="entry name" value="ENDORIBONUCLEASE LACTB2"/>
    <property type="match status" value="1"/>
</dbReference>
<feature type="domain" description="Metallo-beta-lactamase" evidence="1">
    <location>
        <begin position="30"/>
        <end position="231"/>
    </location>
</feature>
<protein>
    <recommendedName>
        <fullName evidence="1">Metallo-beta-lactamase domain-containing protein</fullName>
    </recommendedName>
</protein>
<dbReference type="SUPFAM" id="SSF56281">
    <property type="entry name" value="Metallo-hydrolase/oxidoreductase"/>
    <property type="match status" value="1"/>
</dbReference>
<proteinExistence type="predicted"/>
<dbReference type="PANTHER" id="PTHR23131">
    <property type="entry name" value="ENDORIBONUCLEASE LACTB2"/>
    <property type="match status" value="1"/>
</dbReference>
<dbReference type="InterPro" id="IPR050662">
    <property type="entry name" value="Sec-metab_biosynth-thioest"/>
</dbReference>
<name>A0A401ZEN5_9CHLR</name>
<dbReference type="Pfam" id="PF00753">
    <property type="entry name" value="Lactamase_B"/>
    <property type="match status" value="1"/>
</dbReference>
<comment type="caution">
    <text evidence="2">The sequence shown here is derived from an EMBL/GenBank/DDBJ whole genome shotgun (WGS) entry which is preliminary data.</text>
</comment>
<evidence type="ECO:0000313" key="3">
    <source>
        <dbReference type="Proteomes" id="UP000287224"/>
    </source>
</evidence>
<gene>
    <name evidence="2" type="ORF">KDAU_26350</name>
</gene>
<dbReference type="Gene3D" id="3.60.15.10">
    <property type="entry name" value="Ribonuclease Z/Hydroxyacylglutathione hydrolase-like"/>
    <property type="match status" value="1"/>
</dbReference>
<dbReference type="AlphaFoldDB" id="A0A401ZEN5"/>